<comment type="caution">
    <text evidence="3">The sequence shown here is derived from an EMBL/GenBank/DDBJ whole genome shotgun (WGS) entry which is preliminary data.</text>
</comment>
<accession>A0AAE3VHI5</accession>
<dbReference type="RefSeq" id="WP_307262123.1">
    <property type="nucleotide sequence ID" value="NZ_JAUSVL010000001.1"/>
</dbReference>
<keyword evidence="2" id="KW-0472">Membrane</keyword>
<gene>
    <name evidence="3" type="ORF">J3R75_002647</name>
</gene>
<evidence type="ECO:0000256" key="1">
    <source>
        <dbReference type="SAM" id="MobiDB-lite"/>
    </source>
</evidence>
<protein>
    <recommendedName>
        <fullName evidence="5">Lysozyme inhibitor LprI N-terminal domain-containing protein</fullName>
    </recommendedName>
</protein>
<feature type="region of interest" description="Disordered" evidence="1">
    <location>
        <begin position="1"/>
        <end position="29"/>
    </location>
</feature>
<keyword evidence="2" id="KW-1133">Transmembrane helix</keyword>
<feature type="transmembrane region" description="Helical" evidence="2">
    <location>
        <begin position="57"/>
        <end position="79"/>
    </location>
</feature>
<reference evidence="3" key="1">
    <citation type="submission" date="2023-07" db="EMBL/GenBank/DDBJ databases">
        <title>Genomic Encyclopedia of Type Strains, Phase IV (KMG-IV): sequencing the most valuable type-strain genomes for metagenomic binning, comparative biology and taxonomic classification.</title>
        <authorList>
            <person name="Goeker M."/>
        </authorList>
    </citation>
    <scope>NUCLEOTIDE SEQUENCE</scope>
    <source>
        <strain evidence="3">DSM 24202</strain>
    </source>
</reference>
<proteinExistence type="predicted"/>
<keyword evidence="4" id="KW-1185">Reference proteome</keyword>
<dbReference type="Proteomes" id="UP001238163">
    <property type="component" value="Unassembled WGS sequence"/>
</dbReference>
<dbReference type="AlphaFoldDB" id="A0AAE3VHI5"/>
<keyword evidence="2" id="KW-0812">Transmembrane</keyword>
<evidence type="ECO:0000256" key="2">
    <source>
        <dbReference type="SAM" id="Phobius"/>
    </source>
</evidence>
<evidence type="ECO:0008006" key="5">
    <source>
        <dbReference type="Google" id="ProtNLM"/>
    </source>
</evidence>
<dbReference type="EMBL" id="JAUSVL010000001">
    <property type="protein sequence ID" value="MDQ0290540.1"/>
    <property type="molecule type" value="Genomic_DNA"/>
</dbReference>
<name>A0AAE3VHI5_9BACT</name>
<evidence type="ECO:0000313" key="3">
    <source>
        <dbReference type="EMBL" id="MDQ0290540.1"/>
    </source>
</evidence>
<sequence>MHPVQDMNVQPPSATPPSGGPGSDEDQHCANVVPERLPAAGGQAQVLLPSGKGSRRFFRGGVIAAGALVGALLVAGLAASVQSRFFRHQDGEVCCGLGSEDDEKTDDSTADSGRVLCFAEMRRLAAKAIRVQEPLRRQRLRACAAPYPDEVILLVEEAYEAAKRHAERRAVEWNPCMGGTLSGLCIIEVQEQQCEDVVAFIERVCNRQLAAPSSTHDAEQNTFKEDPYCDYPGREPETAHRCLVSLMTRLLPDMPYKEVKRSVNGVLRPVCMADQFDYIGRDSYPSRYLIKDEYPFRTVQCWAAPAHAQRMIEEQKRDIRRLELRARQGERQSLEQILDLLVFNPRSFFTADPVLANEIYESAKMANPNLRLSQEPQIQLVLFLSANTPSGWGDHRAYPEEEGVNLDLWGDGEPGYLISLAWHYAHDPAFRWDIFQRILVRSGGGLDCLLANLRRAYLYAQENDGMGPDGDLGFFSYDLGIDFASPREIRRWLAYYERKRLERCKYPELYEKGVRFIALQVANEEVLANENSPLDRAHQENALRQDMAIDLACIGETMLSPVPADAHQTREEYRRLCVELSALLVAKKSDKAPTAAAFQATQQAWTAYCRLFEDVIPENDLVPEDDWRVWLLEKRILQLRRMKYRMLGSL</sequence>
<evidence type="ECO:0000313" key="4">
    <source>
        <dbReference type="Proteomes" id="UP001238163"/>
    </source>
</evidence>
<organism evidence="3 4">
    <name type="scientific">Oligosphaera ethanolica</name>
    <dbReference type="NCBI Taxonomy" id="760260"/>
    <lineage>
        <taxon>Bacteria</taxon>
        <taxon>Pseudomonadati</taxon>
        <taxon>Lentisphaerota</taxon>
        <taxon>Oligosphaeria</taxon>
        <taxon>Oligosphaerales</taxon>
        <taxon>Oligosphaeraceae</taxon>
        <taxon>Oligosphaera</taxon>
    </lineage>
</organism>